<keyword evidence="4" id="KW-0547">Nucleotide-binding</keyword>
<comment type="caution">
    <text evidence="7">The sequence shown here is derived from an EMBL/GenBank/DDBJ whole genome shotgun (WGS) entry which is preliminary data.</text>
</comment>
<dbReference type="InterPro" id="IPR017871">
    <property type="entry name" value="ABC_transporter-like_CS"/>
</dbReference>
<dbReference type="GO" id="GO:0140359">
    <property type="term" value="F:ABC-type transporter activity"/>
    <property type="evidence" value="ECO:0007669"/>
    <property type="project" value="InterPro"/>
</dbReference>
<dbReference type="PROSITE" id="PS50893">
    <property type="entry name" value="ABC_TRANSPORTER_2"/>
    <property type="match status" value="1"/>
</dbReference>
<keyword evidence="3" id="KW-0813">Transport</keyword>
<evidence type="ECO:0000313" key="8">
    <source>
        <dbReference type="Proteomes" id="UP000555546"/>
    </source>
</evidence>
<organism evidence="7 8">
    <name type="scientific">Brucella daejeonensis</name>
    <dbReference type="NCBI Taxonomy" id="659015"/>
    <lineage>
        <taxon>Bacteria</taxon>
        <taxon>Pseudomonadati</taxon>
        <taxon>Pseudomonadota</taxon>
        <taxon>Alphaproteobacteria</taxon>
        <taxon>Hyphomicrobiales</taxon>
        <taxon>Brucellaceae</taxon>
        <taxon>Brucella/Ochrobactrum group</taxon>
        <taxon>Brucella</taxon>
    </lineage>
</organism>
<dbReference type="SUPFAM" id="SSF52540">
    <property type="entry name" value="P-loop containing nucleoside triphosphate hydrolases"/>
    <property type="match status" value="1"/>
</dbReference>
<evidence type="ECO:0000313" key="7">
    <source>
        <dbReference type="EMBL" id="MBB5703760.1"/>
    </source>
</evidence>
<dbReference type="RefSeq" id="WP_374828647.1">
    <property type="nucleotide sequence ID" value="NZ_JBHEET010000022.1"/>
</dbReference>
<dbReference type="AlphaFoldDB" id="A0A7W9B016"/>
<evidence type="ECO:0000259" key="6">
    <source>
        <dbReference type="PROSITE" id="PS50893"/>
    </source>
</evidence>
<evidence type="ECO:0000256" key="2">
    <source>
        <dbReference type="ARBA" id="ARBA00005417"/>
    </source>
</evidence>
<dbReference type="InterPro" id="IPR003593">
    <property type="entry name" value="AAA+_ATPase"/>
</dbReference>
<dbReference type="Proteomes" id="UP000555546">
    <property type="component" value="Unassembled WGS sequence"/>
</dbReference>
<keyword evidence="8" id="KW-1185">Reference proteome</keyword>
<evidence type="ECO:0000256" key="3">
    <source>
        <dbReference type="ARBA" id="ARBA00022448"/>
    </source>
</evidence>
<dbReference type="CDD" id="cd03220">
    <property type="entry name" value="ABC_KpsT_Wzt"/>
    <property type="match status" value="1"/>
</dbReference>
<gene>
    <name evidence="7" type="ORF">FHS76_003670</name>
</gene>
<dbReference type="SMART" id="SM00382">
    <property type="entry name" value="AAA"/>
    <property type="match status" value="1"/>
</dbReference>
<comment type="similarity">
    <text evidence="2">Belongs to the ABC transporter superfamily.</text>
</comment>
<evidence type="ECO:0000256" key="1">
    <source>
        <dbReference type="ARBA" id="ARBA00004533"/>
    </source>
</evidence>
<comment type="subcellular location">
    <subcellularLocation>
        <location evidence="1">Cell inner membrane</location>
    </subcellularLocation>
</comment>
<dbReference type="Gene3D" id="3.40.50.300">
    <property type="entry name" value="P-loop containing nucleotide triphosphate hydrolases"/>
    <property type="match status" value="1"/>
</dbReference>
<dbReference type="GO" id="GO:0005886">
    <property type="term" value="C:plasma membrane"/>
    <property type="evidence" value="ECO:0007669"/>
    <property type="project" value="UniProtKB-SubCell"/>
</dbReference>
<name>A0A7W9B016_9HYPH</name>
<evidence type="ECO:0000256" key="5">
    <source>
        <dbReference type="ARBA" id="ARBA00022840"/>
    </source>
</evidence>
<keyword evidence="5" id="KW-0067">ATP-binding</keyword>
<evidence type="ECO:0000256" key="4">
    <source>
        <dbReference type="ARBA" id="ARBA00022741"/>
    </source>
</evidence>
<dbReference type="PROSITE" id="PS00211">
    <property type="entry name" value="ABC_TRANSPORTER_1"/>
    <property type="match status" value="1"/>
</dbReference>
<protein>
    <submittedName>
        <fullName evidence="7">ABC-type polysaccharide/polyol phosphate transport system ATPase subunit</fullName>
    </submittedName>
</protein>
<sequence>MDIGPVSHGALSKKGCIRSVMVSIRADNLSLSYKLLQPVSFSRRNTASSATGPGGTIVHSGRRSEVRALNGVSFELASGDRLGLIGSNGAGKTTLLKVLYGIYEPSGGKLEVDGKIDALFNINLGFRREATGRRNIELRGLINGWSPREIAERMEPIIEFSELGDFIDMPLKSYSQGMAARLAFAVATSFEPEILLMDEWIGAGDPAFQEKARQRMDSMAEKAGIIVLASHNHTLIRRTCNKVLELRAGQVKTFCTTDEWSDGD</sequence>
<proteinExistence type="inferred from homology"/>
<dbReference type="PANTHER" id="PTHR46743:SF2">
    <property type="entry name" value="TEICHOIC ACIDS EXPORT ATP-BINDING PROTEIN TAGH"/>
    <property type="match status" value="1"/>
</dbReference>
<dbReference type="EMBL" id="JACIJG010000017">
    <property type="protein sequence ID" value="MBB5703760.1"/>
    <property type="molecule type" value="Genomic_DNA"/>
</dbReference>
<dbReference type="PANTHER" id="PTHR46743">
    <property type="entry name" value="TEICHOIC ACIDS EXPORT ATP-BINDING PROTEIN TAGH"/>
    <property type="match status" value="1"/>
</dbReference>
<feature type="domain" description="ABC transporter" evidence="6">
    <location>
        <begin position="24"/>
        <end position="264"/>
    </location>
</feature>
<dbReference type="InterPro" id="IPR027417">
    <property type="entry name" value="P-loop_NTPase"/>
</dbReference>
<reference evidence="7 8" key="1">
    <citation type="submission" date="2020-08" db="EMBL/GenBank/DDBJ databases">
        <title>Genomic Encyclopedia of Type Strains, Phase IV (KMG-IV): sequencing the most valuable type-strain genomes for metagenomic binning, comparative biology and taxonomic classification.</title>
        <authorList>
            <person name="Goeker M."/>
        </authorList>
    </citation>
    <scope>NUCLEOTIDE SEQUENCE [LARGE SCALE GENOMIC DNA]</scope>
    <source>
        <strain evidence="7 8">DSM 26944</strain>
    </source>
</reference>
<dbReference type="InterPro" id="IPR015860">
    <property type="entry name" value="ABC_transpr_TagH-like"/>
</dbReference>
<dbReference type="GO" id="GO:0005524">
    <property type="term" value="F:ATP binding"/>
    <property type="evidence" value="ECO:0007669"/>
    <property type="project" value="UniProtKB-KW"/>
</dbReference>
<dbReference type="Pfam" id="PF00005">
    <property type="entry name" value="ABC_tran"/>
    <property type="match status" value="1"/>
</dbReference>
<dbReference type="InterPro" id="IPR003439">
    <property type="entry name" value="ABC_transporter-like_ATP-bd"/>
</dbReference>
<accession>A0A7W9B016</accession>
<dbReference type="GO" id="GO:0016887">
    <property type="term" value="F:ATP hydrolysis activity"/>
    <property type="evidence" value="ECO:0007669"/>
    <property type="project" value="InterPro"/>
</dbReference>
<dbReference type="InterPro" id="IPR050683">
    <property type="entry name" value="Bact_Polysacc_Export_ATP-bd"/>
</dbReference>